<dbReference type="GeneID" id="92091051"/>
<sequence length="141" mass="15542">MAGTDLAEVVRGQLDLFTKSRNVFFLQVGDNSAGAPEFALYLACSQYLEASWLMKELRELQVQIRATQKDHPGTPGPATYKRPSCSRAVRVSGPEQSVCYRKRLQGEGKFFLEPGETLPCGFRFLNREGNTAPAVLLSAQG</sequence>
<evidence type="ECO:0000313" key="2">
    <source>
        <dbReference type="Proteomes" id="UP001480595"/>
    </source>
</evidence>
<comment type="caution">
    <text evidence="1">The sequence shown here is derived from an EMBL/GenBank/DDBJ whole genome shotgun (WGS) entry which is preliminary data.</text>
</comment>
<dbReference type="Proteomes" id="UP001480595">
    <property type="component" value="Unassembled WGS sequence"/>
</dbReference>
<reference evidence="1 2" key="1">
    <citation type="submission" date="2023-01" db="EMBL/GenBank/DDBJ databases">
        <title>Analysis of 21 Apiospora genomes using comparative genomics revels a genus with tremendous synthesis potential of carbohydrate active enzymes and secondary metabolites.</title>
        <authorList>
            <person name="Sorensen T."/>
        </authorList>
    </citation>
    <scope>NUCLEOTIDE SEQUENCE [LARGE SCALE GENOMIC DNA]</scope>
    <source>
        <strain evidence="1 2">CBS 135458</strain>
    </source>
</reference>
<dbReference type="RefSeq" id="XP_066717257.1">
    <property type="nucleotide sequence ID" value="XM_066857988.1"/>
</dbReference>
<keyword evidence="2" id="KW-1185">Reference proteome</keyword>
<evidence type="ECO:0000313" key="1">
    <source>
        <dbReference type="EMBL" id="KAK8069963.1"/>
    </source>
</evidence>
<protein>
    <submittedName>
        <fullName evidence="1">Uncharacterized protein</fullName>
    </submittedName>
</protein>
<gene>
    <name evidence="1" type="ORF">PG994_006579</name>
</gene>
<accession>A0ABR1VJA2</accession>
<organism evidence="1 2">
    <name type="scientific">Apiospora phragmitis</name>
    <dbReference type="NCBI Taxonomy" id="2905665"/>
    <lineage>
        <taxon>Eukaryota</taxon>
        <taxon>Fungi</taxon>
        <taxon>Dikarya</taxon>
        <taxon>Ascomycota</taxon>
        <taxon>Pezizomycotina</taxon>
        <taxon>Sordariomycetes</taxon>
        <taxon>Xylariomycetidae</taxon>
        <taxon>Amphisphaeriales</taxon>
        <taxon>Apiosporaceae</taxon>
        <taxon>Apiospora</taxon>
    </lineage>
</organism>
<dbReference type="EMBL" id="JAQQWL010000006">
    <property type="protein sequence ID" value="KAK8069963.1"/>
    <property type="molecule type" value="Genomic_DNA"/>
</dbReference>
<name>A0ABR1VJA2_9PEZI</name>
<proteinExistence type="predicted"/>